<keyword evidence="2" id="KW-1185">Reference proteome</keyword>
<proteinExistence type="predicted"/>
<dbReference type="STRING" id="231916.A0A409VNY6"/>
<protein>
    <recommendedName>
        <fullName evidence="3">ABM domain-containing protein</fullName>
    </recommendedName>
</protein>
<dbReference type="Proteomes" id="UP000284706">
    <property type="component" value="Unassembled WGS sequence"/>
</dbReference>
<sequence>MADQDPHSQQILLFFAAPTTKTNQRTSTVQEWANDILVQVKSSLNTPNNSGPVALLYQSPEESILLLEAVTQEDVYNLEKTLKDFKFSQPTSSRLYERFPPQLQDSSFVSQLAHIASESPHILVSVGMTPSSENEADFNKWYNDEHIPMLSRAPGWIYSRRYRLLASGDNAPQYLAIHGWENDLSFASESYKEAVSTPWRMAVVGNVIARERRDATFVQEVKGAA</sequence>
<dbReference type="AlphaFoldDB" id="A0A409VNY6"/>
<name>A0A409VNY6_9AGAR</name>
<comment type="caution">
    <text evidence="1">The sequence shown here is derived from an EMBL/GenBank/DDBJ whole genome shotgun (WGS) entry which is preliminary data.</text>
</comment>
<evidence type="ECO:0008006" key="3">
    <source>
        <dbReference type="Google" id="ProtNLM"/>
    </source>
</evidence>
<dbReference type="EMBL" id="NHYE01005605">
    <property type="protein sequence ID" value="PPQ67948.1"/>
    <property type="molecule type" value="Genomic_DNA"/>
</dbReference>
<dbReference type="SUPFAM" id="SSF54909">
    <property type="entry name" value="Dimeric alpha+beta barrel"/>
    <property type="match status" value="1"/>
</dbReference>
<organism evidence="1 2">
    <name type="scientific">Gymnopilus dilepis</name>
    <dbReference type="NCBI Taxonomy" id="231916"/>
    <lineage>
        <taxon>Eukaryota</taxon>
        <taxon>Fungi</taxon>
        <taxon>Dikarya</taxon>
        <taxon>Basidiomycota</taxon>
        <taxon>Agaricomycotina</taxon>
        <taxon>Agaricomycetes</taxon>
        <taxon>Agaricomycetidae</taxon>
        <taxon>Agaricales</taxon>
        <taxon>Agaricineae</taxon>
        <taxon>Hymenogastraceae</taxon>
        <taxon>Gymnopilus</taxon>
    </lineage>
</organism>
<reference evidence="1 2" key="1">
    <citation type="journal article" date="2018" name="Evol. Lett.">
        <title>Horizontal gene cluster transfer increased hallucinogenic mushroom diversity.</title>
        <authorList>
            <person name="Reynolds H.T."/>
            <person name="Vijayakumar V."/>
            <person name="Gluck-Thaler E."/>
            <person name="Korotkin H.B."/>
            <person name="Matheny P.B."/>
            <person name="Slot J.C."/>
        </authorList>
    </citation>
    <scope>NUCLEOTIDE SEQUENCE [LARGE SCALE GENOMIC DNA]</scope>
    <source>
        <strain evidence="1 2">SRW20</strain>
    </source>
</reference>
<dbReference type="InParanoid" id="A0A409VNY6"/>
<evidence type="ECO:0000313" key="1">
    <source>
        <dbReference type="EMBL" id="PPQ67948.1"/>
    </source>
</evidence>
<dbReference type="OrthoDB" id="2851338at2759"/>
<dbReference type="InterPro" id="IPR011008">
    <property type="entry name" value="Dimeric_a/b-barrel"/>
</dbReference>
<dbReference type="Gene3D" id="3.30.70.100">
    <property type="match status" value="1"/>
</dbReference>
<accession>A0A409VNY6</accession>
<gene>
    <name evidence="1" type="ORF">CVT26_005828</name>
</gene>
<evidence type="ECO:0000313" key="2">
    <source>
        <dbReference type="Proteomes" id="UP000284706"/>
    </source>
</evidence>